<dbReference type="PROSITE" id="PS50021">
    <property type="entry name" value="CH"/>
    <property type="match status" value="1"/>
</dbReference>
<dbReference type="Gene3D" id="1.10.418.10">
    <property type="entry name" value="Calponin-like domain"/>
    <property type="match status" value="1"/>
</dbReference>
<dbReference type="Pfam" id="PF00307">
    <property type="entry name" value="CH"/>
    <property type="match status" value="1"/>
</dbReference>
<evidence type="ECO:0000313" key="4">
    <source>
        <dbReference type="Proteomes" id="UP001141327"/>
    </source>
</evidence>
<dbReference type="SUPFAM" id="SSF47576">
    <property type="entry name" value="Calponin-homology domain, CH-domain"/>
    <property type="match status" value="1"/>
</dbReference>
<organism evidence="3 4">
    <name type="scientific">Paratrimastix pyriformis</name>
    <dbReference type="NCBI Taxonomy" id="342808"/>
    <lineage>
        <taxon>Eukaryota</taxon>
        <taxon>Metamonada</taxon>
        <taxon>Preaxostyla</taxon>
        <taxon>Paratrimastigidae</taxon>
        <taxon>Paratrimastix</taxon>
    </lineage>
</organism>
<proteinExistence type="predicted"/>
<accession>A0ABQ8ULJ0</accession>
<evidence type="ECO:0000256" key="1">
    <source>
        <dbReference type="SAM" id="MobiDB-lite"/>
    </source>
</evidence>
<feature type="domain" description="Calponin-homology (CH)" evidence="2">
    <location>
        <begin position="129"/>
        <end position="232"/>
    </location>
</feature>
<name>A0ABQ8ULJ0_9EUKA</name>
<dbReference type="EMBL" id="JAPMOS010000015">
    <property type="protein sequence ID" value="KAJ4460061.1"/>
    <property type="molecule type" value="Genomic_DNA"/>
</dbReference>
<keyword evidence="4" id="KW-1185">Reference proteome</keyword>
<evidence type="ECO:0000259" key="2">
    <source>
        <dbReference type="PROSITE" id="PS50021"/>
    </source>
</evidence>
<protein>
    <recommendedName>
        <fullName evidence="2">Calponin-homology (CH) domain-containing protein</fullName>
    </recommendedName>
</protein>
<gene>
    <name evidence="3" type="ORF">PAPYR_3779</name>
</gene>
<feature type="region of interest" description="Disordered" evidence="1">
    <location>
        <begin position="312"/>
        <end position="381"/>
    </location>
</feature>
<reference evidence="3" key="1">
    <citation type="journal article" date="2022" name="bioRxiv">
        <title>Genomics of Preaxostyla Flagellates Illuminates Evolutionary Transitions and the Path Towards Mitochondrial Loss.</title>
        <authorList>
            <person name="Novak L.V.F."/>
            <person name="Treitli S.C."/>
            <person name="Pyrih J."/>
            <person name="Halakuc P."/>
            <person name="Pipaliya S.V."/>
            <person name="Vacek V."/>
            <person name="Brzon O."/>
            <person name="Soukal P."/>
            <person name="Eme L."/>
            <person name="Dacks J.B."/>
            <person name="Karnkowska A."/>
            <person name="Elias M."/>
            <person name="Hampl V."/>
        </authorList>
    </citation>
    <scope>NUCLEOTIDE SEQUENCE</scope>
    <source>
        <strain evidence="3">RCP-MX</strain>
    </source>
</reference>
<dbReference type="Proteomes" id="UP001141327">
    <property type="component" value="Unassembled WGS sequence"/>
</dbReference>
<dbReference type="InterPro" id="IPR036872">
    <property type="entry name" value="CH_dom_sf"/>
</dbReference>
<sequence length="381" mass="40529">MVNSRGLRRDVGAKACARWIGWFLGQDCISEMEDFGPQLRDGRIISHIIARLTGTPLDLGSAKGSRSRRIISATFNRLAELGMVLEHEVSEDSIVAGQTEQAISFTVAIARYVHVQPIKFRVIETDPTLTSDAALLAWVREVVAGRRNVESFGPCWADGFVLSMLALLTCPHPPGLWTRLSRDCTPLERCSVAISMLTECGLPPLIEPTDLAKGILDPRIVTVYAGLCYALCQRPALPESGQATTAPGPTTTTLAQPSERMADGPLAVLQEEPTPSVGVAALTPRNTPATAHRTEGSPVRVSPQGILLPPGARTPADGTATPTNEVASPIGGTGRTGRHFGHVRPASPGPALEAARELSREVGGGAANPESWTATEEYSVR</sequence>
<feature type="compositionally biased region" description="Polar residues" evidence="1">
    <location>
        <begin position="370"/>
        <end position="381"/>
    </location>
</feature>
<dbReference type="InterPro" id="IPR001715">
    <property type="entry name" value="CH_dom"/>
</dbReference>
<evidence type="ECO:0000313" key="3">
    <source>
        <dbReference type="EMBL" id="KAJ4460061.1"/>
    </source>
</evidence>
<comment type="caution">
    <text evidence="3">The sequence shown here is derived from an EMBL/GenBank/DDBJ whole genome shotgun (WGS) entry which is preliminary data.</text>
</comment>